<dbReference type="PANTHER" id="PTHR21666">
    <property type="entry name" value="PEPTIDASE-RELATED"/>
    <property type="match status" value="1"/>
</dbReference>
<evidence type="ECO:0000259" key="3">
    <source>
        <dbReference type="Pfam" id="PF01551"/>
    </source>
</evidence>
<feature type="transmembrane region" description="Helical" evidence="2">
    <location>
        <begin position="31"/>
        <end position="51"/>
    </location>
</feature>
<dbReference type="EMBL" id="JACOOS010000006">
    <property type="protein sequence ID" value="MBC5677391.1"/>
    <property type="molecule type" value="Genomic_DNA"/>
</dbReference>
<dbReference type="Gene3D" id="2.70.70.10">
    <property type="entry name" value="Glucose Permease (Domain IIA)"/>
    <property type="match status" value="1"/>
</dbReference>
<evidence type="ECO:0000256" key="2">
    <source>
        <dbReference type="SAM" id="Phobius"/>
    </source>
</evidence>
<dbReference type="Proteomes" id="UP000635828">
    <property type="component" value="Unassembled WGS sequence"/>
</dbReference>
<feature type="compositionally biased region" description="Low complexity" evidence="1">
    <location>
        <begin position="77"/>
        <end position="89"/>
    </location>
</feature>
<protein>
    <submittedName>
        <fullName evidence="4">M23 family metallopeptidase</fullName>
    </submittedName>
</protein>
<dbReference type="SUPFAM" id="SSF51261">
    <property type="entry name" value="Duplicated hybrid motif"/>
    <property type="match status" value="1"/>
</dbReference>
<sequence>MNKASEFGKTITEVMKMKGHNRDVSSPLKKYYAVMLVGLALFIGIMTYYSIEFKNKRDLAKQQVDLNKDSVGVNNGATEGTTEATTTEATEAETEKTTETMNQNTVSYDGKTKLAWPLTGNILMPYSVDSTIYFESLDQYRVNKGIMIEAKEGMAVKAPKNAKVEEIRKTEEYGQTVLLDLGNGYTALYGQLKDLAVKEGDMVTKNQILGKVAAPTDCFTLEGANVYLQMEKDKKTINPTSYLE</sequence>
<proteinExistence type="predicted"/>
<dbReference type="PANTHER" id="PTHR21666:SF291">
    <property type="entry name" value="STAGE II SPORULATION PROTEIN Q"/>
    <property type="match status" value="1"/>
</dbReference>
<feature type="region of interest" description="Disordered" evidence="1">
    <location>
        <begin position="70"/>
        <end position="90"/>
    </location>
</feature>
<dbReference type="Pfam" id="PF01551">
    <property type="entry name" value="Peptidase_M23"/>
    <property type="match status" value="1"/>
</dbReference>
<reference evidence="4 5" key="1">
    <citation type="submission" date="2020-08" db="EMBL/GenBank/DDBJ databases">
        <title>Genome public.</title>
        <authorList>
            <person name="Liu C."/>
            <person name="Sun Q."/>
        </authorList>
    </citation>
    <scope>NUCLEOTIDE SEQUENCE [LARGE SCALE GENOMIC DNA]</scope>
    <source>
        <strain evidence="4 5">NSJ-7</strain>
    </source>
</reference>
<keyword evidence="2" id="KW-0812">Transmembrane</keyword>
<accession>A0ABR7FSD5</accession>
<comment type="caution">
    <text evidence="4">The sequence shown here is derived from an EMBL/GenBank/DDBJ whole genome shotgun (WGS) entry which is preliminary data.</text>
</comment>
<dbReference type="InterPro" id="IPR050570">
    <property type="entry name" value="Cell_wall_metabolism_enzyme"/>
</dbReference>
<organism evidence="4 5">
    <name type="scientific">Anaerostipes hominis</name>
    <name type="common">ex Liu et al. 2021</name>
    <dbReference type="NCBI Taxonomy" id="2763018"/>
    <lineage>
        <taxon>Bacteria</taxon>
        <taxon>Bacillati</taxon>
        <taxon>Bacillota</taxon>
        <taxon>Clostridia</taxon>
        <taxon>Lachnospirales</taxon>
        <taxon>Lachnospiraceae</taxon>
        <taxon>Anaerostipes</taxon>
    </lineage>
</organism>
<gene>
    <name evidence="4" type="ORF">H8S22_07125</name>
</gene>
<keyword evidence="2" id="KW-0472">Membrane</keyword>
<keyword evidence="5" id="KW-1185">Reference proteome</keyword>
<evidence type="ECO:0000256" key="1">
    <source>
        <dbReference type="SAM" id="MobiDB-lite"/>
    </source>
</evidence>
<evidence type="ECO:0000313" key="4">
    <source>
        <dbReference type="EMBL" id="MBC5677391.1"/>
    </source>
</evidence>
<keyword evidence="2" id="KW-1133">Transmembrane helix</keyword>
<evidence type="ECO:0000313" key="5">
    <source>
        <dbReference type="Proteomes" id="UP000635828"/>
    </source>
</evidence>
<dbReference type="InterPro" id="IPR016047">
    <property type="entry name" value="M23ase_b-sheet_dom"/>
</dbReference>
<name>A0ABR7FSD5_9FIRM</name>
<dbReference type="InterPro" id="IPR011055">
    <property type="entry name" value="Dup_hybrid_motif"/>
</dbReference>
<dbReference type="CDD" id="cd12797">
    <property type="entry name" value="M23_peptidase"/>
    <property type="match status" value="1"/>
</dbReference>
<feature type="domain" description="M23ase beta-sheet core" evidence="3">
    <location>
        <begin position="142"/>
        <end position="239"/>
    </location>
</feature>